<gene>
    <name evidence="1" type="ORF">HMPREF9997_02328</name>
</gene>
<organism evidence="1 2">
    <name type="scientific">Corynebacterium durum F0235</name>
    <dbReference type="NCBI Taxonomy" id="1035195"/>
    <lineage>
        <taxon>Bacteria</taxon>
        <taxon>Bacillati</taxon>
        <taxon>Actinomycetota</taxon>
        <taxon>Actinomycetes</taxon>
        <taxon>Mycobacteriales</taxon>
        <taxon>Corynebacteriaceae</taxon>
        <taxon>Corynebacterium</taxon>
    </lineage>
</organism>
<reference evidence="1 2" key="1">
    <citation type="submission" date="2012-05" db="EMBL/GenBank/DDBJ databases">
        <authorList>
            <person name="Weinstock G."/>
            <person name="Sodergren E."/>
            <person name="Lobos E.A."/>
            <person name="Fulton L."/>
            <person name="Fulton R."/>
            <person name="Courtney L."/>
            <person name="Fronick C."/>
            <person name="O'Laughlin M."/>
            <person name="Godfrey J."/>
            <person name="Wilson R.M."/>
            <person name="Miner T."/>
            <person name="Farmer C."/>
            <person name="Delehaunty K."/>
            <person name="Cordes M."/>
            <person name="Minx P."/>
            <person name="Tomlinson C."/>
            <person name="Chen J."/>
            <person name="Wollam A."/>
            <person name="Pepin K.H."/>
            <person name="Bhonagiri V."/>
            <person name="Zhang X."/>
            <person name="Suruliraj S."/>
            <person name="Warren W."/>
            <person name="Mitreva M."/>
            <person name="Mardis E.R."/>
            <person name="Wilson R.K."/>
        </authorList>
    </citation>
    <scope>NUCLEOTIDE SEQUENCE [LARGE SCALE GENOMIC DNA]</scope>
    <source>
        <strain evidence="1 2">F0235</strain>
    </source>
</reference>
<dbReference type="EMBL" id="AMEM01000039">
    <property type="protein sequence ID" value="EKX88212.1"/>
    <property type="molecule type" value="Genomic_DNA"/>
</dbReference>
<evidence type="ECO:0000313" key="1">
    <source>
        <dbReference type="EMBL" id="EKX88212.1"/>
    </source>
</evidence>
<keyword evidence="2" id="KW-1185">Reference proteome</keyword>
<dbReference type="HOGENOM" id="CLU_3166926_0_0_11"/>
<proteinExistence type="predicted"/>
<dbReference type="AlphaFoldDB" id="L1MAG8"/>
<dbReference type="STRING" id="1035195.HMPREF9997_02328"/>
<evidence type="ECO:0000313" key="2">
    <source>
        <dbReference type="Proteomes" id="UP000010445"/>
    </source>
</evidence>
<comment type="caution">
    <text evidence="1">The sequence shown here is derived from an EMBL/GenBank/DDBJ whole genome shotgun (WGS) entry which is preliminary data.</text>
</comment>
<accession>L1MAG8</accession>
<sequence length="47" mass="5645">MSGELLKNHRKHIKARRLHELFHLISLFFGLSARREDCSFSFQKFLV</sequence>
<dbReference type="Proteomes" id="UP000010445">
    <property type="component" value="Unassembled WGS sequence"/>
</dbReference>
<protein>
    <submittedName>
        <fullName evidence="1">Uncharacterized protein</fullName>
    </submittedName>
</protein>
<name>L1MAG8_9CORY</name>